<reference evidence="20" key="3">
    <citation type="journal article" date="2021" name="World Allergy Organ. J.">
        <title>Chromosome-level assembly of Dermatophagoides farinae genome and transcriptome reveals two novel allergens Der f 37 and Der f 39.</title>
        <authorList>
            <person name="Chen J."/>
            <person name="Cai Z."/>
            <person name="Fan D."/>
            <person name="Hu J."/>
            <person name="Hou Y."/>
            <person name="He Y."/>
            <person name="Zhang Z."/>
            <person name="Zhao Z."/>
            <person name="Gao P."/>
            <person name="Hu W."/>
            <person name="Sun J."/>
            <person name="Li J."/>
            <person name="Ji K."/>
        </authorList>
    </citation>
    <scope>NUCLEOTIDE SEQUENCE</scope>
    <source>
        <strain evidence="20">JKM2019</strain>
    </source>
</reference>
<evidence type="ECO:0000256" key="13">
    <source>
        <dbReference type="ARBA" id="ARBA00045085"/>
    </source>
</evidence>
<organism evidence="21 22">
    <name type="scientific">Dermatophagoides farinae</name>
    <name type="common">American house dust mite</name>
    <dbReference type="NCBI Taxonomy" id="6954"/>
    <lineage>
        <taxon>Eukaryota</taxon>
        <taxon>Metazoa</taxon>
        <taxon>Ecdysozoa</taxon>
        <taxon>Arthropoda</taxon>
        <taxon>Chelicerata</taxon>
        <taxon>Arachnida</taxon>
        <taxon>Acari</taxon>
        <taxon>Acariformes</taxon>
        <taxon>Sarcoptiformes</taxon>
        <taxon>Astigmata</taxon>
        <taxon>Psoroptidia</taxon>
        <taxon>Analgoidea</taxon>
        <taxon>Pyroglyphidae</taxon>
        <taxon>Dermatophagoidinae</taxon>
        <taxon>Dermatophagoides</taxon>
    </lineage>
</organism>
<sequence length="777" mass="89400">MTNIKQSYSNTTISTPVKENLSNTNPLSARFHFEWWLCFSIISVLAFVTRFYKIAEPNHVCWDETHFGKMASWYINHTFFFDVHPPLGKMLIALAGHWTGYNGTFPFNKPGDSYGDYPILGMRIFCAALGTMIVPCSFVIVWNLSRSLPASIMASTLLLFDIGMIILSQYILLDPVLMCFIICSTMGMTMFHSYADRPFQKPWWFWLSWSGFFLACAMSVKFVGLFVVLLVGIFTINDLWNIYGDLNNSIPLVMKHFLARVLCLIILPIIVYVSFFWCHLTVLNRSGSGDGFYSSAFQSTLEGNSLYNASMPQYVAYGASLTIKNHRTGGAYLHSHWHLYPEGVGARQQQVTTYSHKDDNNKWRIKKYNEESSENAEPIEYVKNGDLIRLEHLVTERNLHSHNEIAPITKKHFQVTCYGEKGVGDANDVFRIEFETGNTGQPLEAVKTRFKLIHYLMNCAIYSHNKQLPKWAFEQLEVTCTPNVFDTKNTLWNVEDNHFARLPNVSVNVYAPSFLEKFLESHAVMLQGNSGLKPKEGEITSRPWQWPINYRGQFFSGNDYKIYLLGNPIIWWLNLLMLFFYPFIVLIIVIRRKRCCDEIPLIEKENQRFLSASIWIFIGWCLHYFPFYAMGRVLYFHHYFPAAIFSSMLTAIILDYLFNTLPILMLYIVYHRKSTAEIIDPRYQSARLVFHFIYGTFISAIAYSFYLFSPLAYGIIRLLTSVTSTGNSSTGSSIIIAAGAAIGSKSTLSTDDLNADHIDYSSEQQMKSLRWMDSWEF</sequence>
<dbReference type="SMART" id="SM00472">
    <property type="entry name" value="MIR"/>
    <property type="match status" value="3"/>
</dbReference>
<evidence type="ECO:0000256" key="2">
    <source>
        <dbReference type="ARBA" id="ARBA00004922"/>
    </source>
</evidence>
<evidence type="ECO:0000256" key="4">
    <source>
        <dbReference type="ARBA" id="ARBA00012839"/>
    </source>
</evidence>
<keyword evidence="11 18" id="KW-0472">Membrane</keyword>
<evidence type="ECO:0000256" key="10">
    <source>
        <dbReference type="ARBA" id="ARBA00022989"/>
    </source>
</evidence>
<dbReference type="CDD" id="cd23282">
    <property type="entry name" value="beta-trefoil_MIR_POMT2"/>
    <property type="match status" value="1"/>
</dbReference>
<dbReference type="OrthoDB" id="5561486at2759"/>
<evidence type="ECO:0000256" key="14">
    <source>
        <dbReference type="ARBA" id="ARBA00045102"/>
    </source>
</evidence>
<dbReference type="GO" id="GO:0004169">
    <property type="term" value="F:dolichyl-phosphate-mannose-protein mannosyltransferase activity"/>
    <property type="evidence" value="ECO:0007669"/>
    <property type="project" value="UniProtKB-EC"/>
</dbReference>
<proteinExistence type="inferred from homology"/>
<feature type="transmembrane region" description="Helical" evidence="18">
    <location>
        <begin position="569"/>
        <end position="589"/>
    </location>
</feature>
<evidence type="ECO:0000256" key="12">
    <source>
        <dbReference type="ARBA" id="ARBA00039583"/>
    </source>
</evidence>
<dbReference type="EC" id="2.4.1.109" evidence="4"/>
<feature type="transmembrane region" description="Helical" evidence="18">
    <location>
        <begin position="124"/>
        <end position="142"/>
    </location>
</feature>
<name>A0A922HUJ9_DERFA</name>
<dbReference type="GO" id="GO:0005789">
    <property type="term" value="C:endoplasmic reticulum membrane"/>
    <property type="evidence" value="ECO:0007669"/>
    <property type="project" value="UniProtKB-SubCell"/>
</dbReference>
<evidence type="ECO:0000313" key="20">
    <source>
        <dbReference type="EMBL" id="KAH7640141.1"/>
    </source>
</evidence>
<evidence type="ECO:0000256" key="5">
    <source>
        <dbReference type="ARBA" id="ARBA00022676"/>
    </source>
</evidence>
<dbReference type="Pfam" id="PF02815">
    <property type="entry name" value="MIR"/>
    <property type="match status" value="1"/>
</dbReference>
<evidence type="ECO:0000259" key="19">
    <source>
        <dbReference type="PROSITE" id="PS50919"/>
    </source>
</evidence>
<dbReference type="EMBL" id="ASGP02000005">
    <property type="protein sequence ID" value="KAH9506719.1"/>
    <property type="molecule type" value="Genomic_DNA"/>
</dbReference>
<comment type="subunit">
    <text evidence="16">Interacts with Rt/POMT1.</text>
</comment>
<dbReference type="AlphaFoldDB" id="A0A922HUJ9"/>
<dbReference type="InterPro" id="IPR032421">
    <property type="entry name" value="PMT_4TMC"/>
</dbReference>
<feature type="transmembrane region" description="Helical" evidence="18">
    <location>
        <begin position="203"/>
        <end position="236"/>
    </location>
</feature>
<comment type="pathway">
    <text evidence="2">Protein modification; protein glycosylation.</text>
</comment>
<feature type="transmembrane region" description="Helical" evidence="18">
    <location>
        <begin position="33"/>
        <end position="52"/>
    </location>
</feature>
<evidence type="ECO:0000256" key="9">
    <source>
        <dbReference type="ARBA" id="ARBA00022824"/>
    </source>
</evidence>
<comment type="function">
    <text evidence="15">Rt/POMT1 and tw/POMT2 function as a protein O-mannosyltransferase in association with each other to generate and maintain normal muscle development.</text>
</comment>
<evidence type="ECO:0000256" key="11">
    <source>
        <dbReference type="ARBA" id="ARBA00023136"/>
    </source>
</evidence>
<feature type="transmembrane region" description="Helical" evidence="18">
    <location>
        <begin position="172"/>
        <end position="191"/>
    </location>
</feature>
<keyword evidence="6" id="KW-0808">Transferase</keyword>
<comment type="catalytic activity">
    <reaction evidence="14">
        <text>a di-trans,poly-cis-dolichyl beta-D-mannosyl phosphate + L-seryl-[protein] = 3-O-(alpha-D-mannosyl)-L-seryl-[protein] + a di-trans,poly-cis-dolichyl phosphate + H(+)</text>
        <dbReference type="Rhea" id="RHEA:17377"/>
        <dbReference type="Rhea" id="RHEA-COMP:9863"/>
        <dbReference type="Rhea" id="RHEA-COMP:13546"/>
        <dbReference type="Rhea" id="RHEA-COMP:19498"/>
        <dbReference type="Rhea" id="RHEA-COMP:19501"/>
        <dbReference type="ChEBI" id="CHEBI:15378"/>
        <dbReference type="ChEBI" id="CHEBI:29999"/>
        <dbReference type="ChEBI" id="CHEBI:57683"/>
        <dbReference type="ChEBI" id="CHEBI:58211"/>
        <dbReference type="ChEBI" id="CHEBI:137321"/>
        <dbReference type="EC" id="2.4.1.109"/>
    </reaction>
</comment>
<feature type="transmembrane region" description="Helical" evidence="18">
    <location>
        <begin position="688"/>
        <end position="708"/>
    </location>
</feature>
<comment type="catalytic activity">
    <reaction evidence="13">
        <text>a di-trans,poly-cis-dolichyl beta-D-mannosyl phosphate + L-threonyl-[protein] = 3-O-(alpha-D-mannosyl)-L-threonyl-[protein] + a di-trans,poly-cis-dolichyl phosphate + H(+)</text>
        <dbReference type="Rhea" id="RHEA:53396"/>
        <dbReference type="Rhea" id="RHEA-COMP:11060"/>
        <dbReference type="Rhea" id="RHEA-COMP:13547"/>
        <dbReference type="Rhea" id="RHEA-COMP:19498"/>
        <dbReference type="Rhea" id="RHEA-COMP:19501"/>
        <dbReference type="ChEBI" id="CHEBI:15378"/>
        <dbReference type="ChEBI" id="CHEBI:30013"/>
        <dbReference type="ChEBI" id="CHEBI:57683"/>
        <dbReference type="ChEBI" id="CHEBI:58211"/>
        <dbReference type="ChEBI" id="CHEBI:137323"/>
        <dbReference type="EC" id="2.4.1.109"/>
    </reaction>
</comment>
<accession>A0A922HUJ9</accession>
<dbReference type="Proteomes" id="UP000828236">
    <property type="component" value="Unassembled WGS sequence"/>
</dbReference>
<dbReference type="InterPro" id="IPR036300">
    <property type="entry name" value="MIR_dom_sf"/>
</dbReference>
<dbReference type="Pfam" id="PF02366">
    <property type="entry name" value="PMT"/>
    <property type="match status" value="1"/>
</dbReference>
<dbReference type="Gene3D" id="2.80.10.50">
    <property type="match status" value="1"/>
</dbReference>
<dbReference type="PROSITE" id="PS50919">
    <property type="entry name" value="MIR"/>
    <property type="match status" value="3"/>
</dbReference>
<evidence type="ECO:0000256" key="17">
    <source>
        <dbReference type="ARBA" id="ARBA00081085"/>
    </source>
</evidence>
<keyword evidence="8" id="KW-0677">Repeat</keyword>
<feature type="domain" description="MIR" evidence="19">
    <location>
        <begin position="440"/>
        <end position="497"/>
    </location>
</feature>
<dbReference type="FunFam" id="2.80.10.50:FF:000026">
    <property type="entry name" value="Blast:Protein O-mannosyl-transferase 2"/>
    <property type="match status" value="1"/>
</dbReference>
<comment type="similarity">
    <text evidence="3">Belongs to the glycosyltransferase 39 family.</text>
</comment>
<keyword evidence="5" id="KW-0328">Glycosyltransferase</keyword>
<keyword evidence="10 18" id="KW-1133">Transmembrane helix</keyword>
<dbReference type="Pfam" id="PF16192">
    <property type="entry name" value="PMT_4TMC"/>
    <property type="match status" value="1"/>
</dbReference>
<evidence type="ECO:0000256" key="18">
    <source>
        <dbReference type="SAM" id="Phobius"/>
    </source>
</evidence>
<reference evidence="21" key="4">
    <citation type="journal article" date="2022" name="Res Sq">
        <title>Comparative Genomics Reveals Insights into the Divergent Evolution of Astigmatic Mites and Household Pest Adaptations.</title>
        <authorList>
            <person name="Xiong Q."/>
            <person name="Wan A.T.-Y."/>
            <person name="Liu X.-Y."/>
            <person name="Fung C.S.-H."/>
            <person name="Xiao X."/>
            <person name="Malainual N."/>
            <person name="Hou J."/>
            <person name="Wang L."/>
            <person name="Wang M."/>
            <person name="Yang K."/>
            <person name="Cui Y."/>
            <person name="Leung E."/>
            <person name="Nong W."/>
            <person name="Shin S.-K."/>
            <person name="Au S."/>
            <person name="Jeong K.Y."/>
            <person name="Chew F.T."/>
            <person name="Hui J."/>
            <person name="Leung T.F."/>
            <person name="Tungtrongchitr A."/>
            <person name="Zhong N."/>
            <person name="Liu Z."/>
            <person name="Tsui S."/>
        </authorList>
    </citation>
    <scope>NUCLEOTIDE SEQUENCE</scope>
    <source>
        <strain evidence="21">Derf</strain>
        <tissue evidence="21">Whole organism</tissue>
    </source>
</reference>
<evidence type="ECO:0000256" key="15">
    <source>
        <dbReference type="ARBA" id="ARBA00059310"/>
    </source>
</evidence>
<protein>
    <recommendedName>
        <fullName evidence="12">Protein O-mannosyl-transferase 2</fullName>
        <ecNumber evidence="4">2.4.1.109</ecNumber>
    </recommendedName>
    <alternativeName>
        <fullName evidence="17">Protein twisted</fullName>
    </alternativeName>
</protein>
<reference evidence="20" key="2">
    <citation type="submission" date="2020-06" db="EMBL/GenBank/DDBJ databases">
        <authorList>
            <person name="Ji K."/>
            <person name="Li J."/>
        </authorList>
    </citation>
    <scope>NUCLEOTIDE SEQUENCE</scope>
    <source>
        <strain evidence="20">JKM2019</strain>
        <tissue evidence="20">Whole body</tissue>
    </source>
</reference>
<dbReference type="PANTHER" id="PTHR10050">
    <property type="entry name" value="DOLICHYL-PHOSPHATE-MANNOSE--PROTEIN MANNOSYLTRANSFERASE"/>
    <property type="match status" value="1"/>
</dbReference>
<comment type="caution">
    <text evidence="21">The sequence shown here is derived from an EMBL/GenBank/DDBJ whole genome shotgun (WGS) entry which is preliminary data.</text>
</comment>
<feature type="transmembrane region" description="Helical" evidence="18">
    <location>
        <begin position="257"/>
        <end position="277"/>
    </location>
</feature>
<keyword evidence="22" id="KW-1185">Reference proteome</keyword>
<evidence type="ECO:0000313" key="21">
    <source>
        <dbReference type="EMBL" id="KAH9506719.1"/>
    </source>
</evidence>
<dbReference type="Proteomes" id="UP000790347">
    <property type="component" value="Unassembled WGS sequence"/>
</dbReference>
<dbReference type="InterPro" id="IPR003342">
    <property type="entry name" value="ArnT-like_N"/>
</dbReference>
<evidence type="ECO:0000256" key="7">
    <source>
        <dbReference type="ARBA" id="ARBA00022692"/>
    </source>
</evidence>
<feature type="transmembrane region" description="Helical" evidence="18">
    <location>
        <begin position="639"/>
        <end position="667"/>
    </location>
</feature>
<evidence type="ECO:0000256" key="3">
    <source>
        <dbReference type="ARBA" id="ARBA00007222"/>
    </source>
</evidence>
<gene>
    <name evidence="21" type="primary">POMT2</name>
    <name evidence="21" type="ORF">DERF_011436</name>
    <name evidence="20" type="ORF">HUG17_10621</name>
</gene>
<evidence type="ECO:0000256" key="1">
    <source>
        <dbReference type="ARBA" id="ARBA00004477"/>
    </source>
</evidence>
<feature type="domain" description="MIR" evidence="19">
    <location>
        <begin position="312"/>
        <end position="368"/>
    </location>
</feature>
<dbReference type="SUPFAM" id="SSF82109">
    <property type="entry name" value="MIR domain"/>
    <property type="match status" value="1"/>
</dbReference>
<evidence type="ECO:0000313" key="22">
    <source>
        <dbReference type="Proteomes" id="UP000790347"/>
    </source>
</evidence>
<keyword evidence="9" id="KW-0256">Endoplasmic reticulum</keyword>
<feature type="transmembrane region" description="Helical" evidence="18">
    <location>
        <begin position="609"/>
        <end position="627"/>
    </location>
</feature>
<dbReference type="InterPro" id="IPR027005">
    <property type="entry name" value="PMT-like"/>
</dbReference>
<dbReference type="PANTHER" id="PTHR10050:SF46">
    <property type="entry name" value="PROTEIN O-MANNOSYL-TRANSFERASE 2"/>
    <property type="match status" value="1"/>
</dbReference>
<evidence type="ECO:0000256" key="8">
    <source>
        <dbReference type="ARBA" id="ARBA00022737"/>
    </source>
</evidence>
<dbReference type="InterPro" id="IPR016093">
    <property type="entry name" value="MIR_motif"/>
</dbReference>
<evidence type="ECO:0000256" key="16">
    <source>
        <dbReference type="ARBA" id="ARBA00062278"/>
    </source>
</evidence>
<reference evidence="21" key="1">
    <citation type="submission" date="2013-05" db="EMBL/GenBank/DDBJ databases">
        <authorList>
            <person name="Yim A.K.Y."/>
            <person name="Chan T.F."/>
            <person name="Ji K.M."/>
            <person name="Liu X.Y."/>
            <person name="Zhou J.W."/>
            <person name="Li R.Q."/>
            <person name="Yang K.Y."/>
            <person name="Li J."/>
            <person name="Li M."/>
            <person name="Law P.T.W."/>
            <person name="Wu Y.L."/>
            <person name="Cai Z.L."/>
            <person name="Qin H."/>
            <person name="Bao Y."/>
            <person name="Leung R.K.K."/>
            <person name="Ng P.K.S."/>
            <person name="Zou J."/>
            <person name="Zhong X.J."/>
            <person name="Ran P.X."/>
            <person name="Zhong N.S."/>
            <person name="Liu Z.G."/>
            <person name="Tsui S.K.W."/>
        </authorList>
    </citation>
    <scope>NUCLEOTIDE SEQUENCE</scope>
    <source>
        <strain evidence="21">Derf</strain>
        <tissue evidence="21">Whole organism</tissue>
    </source>
</reference>
<evidence type="ECO:0000256" key="6">
    <source>
        <dbReference type="ARBA" id="ARBA00022679"/>
    </source>
</evidence>
<dbReference type="EMBL" id="SDOV01000006">
    <property type="protein sequence ID" value="KAH7640141.1"/>
    <property type="molecule type" value="Genomic_DNA"/>
</dbReference>
<keyword evidence="7 18" id="KW-0812">Transmembrane</keyword>
<feature type="domain" description="MIR" evidence="19">
    <location>
        <begin position="379"/>
        <end position="435"/>
    </location>
</feature>
<comment type="subcellular location">
    <subcellularLocation>
        <location evidence="1">Endoplasmic reticulum membrane</location>
        <topology evidence="1">Multi-pass membrane protein</topology>
    </subcellularLocation>
</comment>